<dbReference type="RefSeq" id="WP_343893152.1">
    <property type="nucleotide sequence ID" value="NZ_BAAAFZ010000002.1"/>
</dbReference>
<dbReference type="Proteomes" id="UP001501588">
    <property type="component" value="Unassembled WGS sequence"/>
</dbReference>
<evidence type="ECO:0000313" key="2">
    <source>
        <dbReference type="Proteomes" id="UP001501588"/>
    </source>
</evidence>
<reference evidence="1 2" key="1">
    <citation type="journal article" date="2019" name="Int. J. Syst. Evol. Microbiol.">
        <title>The Global Catalogue of Microorganisms (GCM) 10K type strain sequencing project: providing services to taxonomists for standard genome sequencing and annotation.</title>
        <authorList>
            <consortium name="The Broad Institute Genomics Platform"/>
            <consortium name="The Broad Institute Genome Sequencing Center for Infectious Disease"/>
            <person name="Wu L."/>
            <person name="Ma J."/>
        </authorList>
    </citation>
    <scope>NUCLEOTIDE SEQUENCE [LARGE SCALE GENOMIC DNA]</scope>
    <source>
        <strain evidence="1 2">JCM 9933</strain>
    </source>
</reference>
<evidence type="ECO:0000313" key="1">
    <source>
        <dbReference type="EMBL" id="GAA0566701.1"/>
    </source>
</evidence>
<dbReference type="EMBL" id="BAAAFZ010000002">
    <property type="protein sequence ID" value="GAA0566701.1"/>
    <property type="molecule type" value="Genomic_DNA"/>
</dbReference>
<comment type="caution">
    <text evidence="1">The sequence shown here is derived from an EMBL/GenBank/DDBJ whole genome shotgun (WGS) entry which is preliminary data.</text>
</comment>
<protein>
    <recommendedName>
        <fullName evidence="3">GCN5-related N-acetyltransferase</fullName>
    </recommendedName>
</protein>
<keyword evidence="2" id="KW-1185">Reference proteome</keyword>
<proteinExistence type="predicted"/>
<gene>
    <name evidence="1" type="ORF">GCM10009416_00860</name>
</gene>
<name>A0ABN1EIX0_9PROT</name>
<evidence type="ECO:0008006" key="3">
    <source>
        <dbReference type="Google" id="ProtNLM"/>
    </source>
</evidence>
<accession>A0ABN1EIX0</accession>
<organism evidence="1 2">
    <name type="scientific">Craurococcus roseus</name>
    <dbReference type="NCBI Taxonomy" id="77585"/>
    <lineage>
        <taxon>Bacteria</taxon>
        <taxon>Pseudomonadati</taxon>
        <taxon>Pseudomonadota</taxon>
        <taxon>Alphaproteobacteria</taxon>
        <taxon>Acetobacterales</taxon>
        <taxon>Acetobacteraceae</taxon>
        <taxon>Craurococcus</taxon>
    </lineage>
</organism>
<sequence length="78" mass="8575">MATAEGWPISLDHCFMRVCLDAAFGRPWHEAVRRPAVRHMTDADLARAVAVAERIAAVPSLLPGLNAESLRLRGKAKR</sequence>